<dbReference type="OrthoDB" id="8949486at2759"/>
<keyword evidence="2" id="KW-0175">Coiled coil</keyword>
<name>A0A9P4NX20_9PEZI</name>
<evidence type="ECO:0000256" key="2">
    <source>
        <dbReference type="SAM" id="Coils"/>
    </source>
</evidence>
<evidence type="ECO:0000256" key="1">
    <source>
        <dbReference type="ARBA" id="ARBA00005331"/>
    </source>
</evidence>
<sequence>MDDGLRQYMLNLEATQRRDHADRDIINQYSRLADRTIAAETKQQSIEAELGELRLSDVQSKGRVSKTSSPALPSDEITRLRNQLAEAQKARAQLEAQTVSIPTLEAEKRAQTKSITSKDREITNLKIKLRDREEEIKVKQKMSEQAQDELISLTLQANMADERAKKFQEENEELVGRWMKKKAEEAEKMNEQSRW</sequence>
<comment type="similarity">
    <text evidence="1">Belongs to the ATG16 family.</text>
</comment>
<dbReference type="InterPro" id="IPR013923">
    <property type="entry name" value="Autophagy-rel_prot_16_dom"/>
</dbReference>
<keyword evidence="5" id="KW-1185">Reference proteome</keyword>
<gene>
    <name evidence="4" type="ORF">EJ08DRAFT_695114</name>
</gene>
<evidence type="ECO:0000313" key="4">
    <source>
        <dbReference type="EMBL" id="KAF2432716.1"/>
    </source>
</evidence>
<dbReference type="Proteomes" id="UP000800235">
    <property type="component" value="Unassembled WGS sequence"/>
</dbReference>
<proteinExistence type="inferred from homology"/>
<feature type="coiled-coil region" evidence="2">
    <location>
        <begin position="77"/>
        <end position="177"/>
    </location>
</feature>
<dbReference type="EMBL" id="MU007024">
    <property type="protein sequence ID" value="KAF2432716.1"/>
    <property type="molecule type" value="Genomic_DNA"/>
</dbReference>
<dbReference type="AlphaFoldDB" id="A0A9P4NX20"/>
<dbReference type="CDD" id="cd22887">
    <property type="entry name" value="Atg16_CCD"/>
    <property type="match status" value="1"/>
</dbReference>
<reference evidence="4" key="1">
    <citation type="journal article" date="2020" name="Stud. Mycol.">
        <title>101 Dothideomycetes genomes: a test case for predicting lifestyles and emergence of pathogens.</title>
        <authorList>
            <person name="Haridas S."/>
            <person name="Albert R."/>
            <person name="Binder M."/>
            <person name="Bloem J."/>
            <person name="Labutti K."/>
            <person name="Salamov A."/>
            <person name="Andreopoulos B."/>
            <person name="Baker S."/>
            <person name="Barry K."/>
            <person name="Bills G."/>
            <person name="Bluhm B."/>
            <person name="Cannon C."/>
            <person name="Castanera R."/>
            <person name="Culley D."/>
            <person name="Daum C."/>
            <person name="Ezra D."/>
            <person name="Gonzalez J."/>
            <person name="Henrissat B."/>
            <person name="Kuo A."/>
            <person name="Liang C."/>
            <person name="Lipzen A."/>
            <person name="Lutzoni F."/>
            <person name="Magnuson J."/>
            <person name="Mondo S."/>
            <person name="Nolan M."/>
            <person name="Ohm R."/>
            <person name="Pangilinan J."/>
            <person name="Park H.-J."/>
            <person name="Ramirez L."/>
            <person name="Alfaro M."/>
            <person name="Sun H."/>
            <person name="Tritt A."/>
            <person name="Yoshinaga Y."/>
            <person name="Zwiers L.-H."/>
            <person name="Turgeon B."/>
            <person name="Goodwin S."/>
            <person name="Spatafora J."/>
            <person name="Crous P."/>
            <person name="Grigoriev I."/>
        </authorList>
    </citation>
    <scope>NUCLEOTIDE SEQUENCE</scope>
    <source>
        <strain evidence="4">CBS 130266</strain>
    </source>
</reference>
<evidence type="ECO:0000313" key="5">
    <source>
        <dbReference type="Proteomes" id="UP000800235"/>
    </source>
</evidence>
<organism evidence="4 5">
    <name type="scientific">Tothia fuscella</name>
    <dbReference type="NCBI Taxonomy" id="1048955"/>
    <lineage>
        <taxon>Eukaryota</taxon>
        <taxon>Fungi</taxon>
        <taxon>Dikarya</taxon>
        <taxon>Ascomycota</taxon>
        <taxon>Pezizomycotina</taxon>
        <taxon>Dothideomycetes</taxon>
        <taxon>Pleosporomycetidae</taxon>
        <taxon>Venturiales</taxon>
        <taxon>Cylindrosympodiaceae</taxon>
        <taxon>Tothia</taxon>
    </lineage>
</organism>
<comment type="caution">
    <text evidence="4">The sequence shown here is derived from an EMBL/GenBank/DDBJ whole genome shotgun (WGS) entry which is preliminary data.</text>
</comment>
<feature type="domain" description="Autophagy-related protein 16" evidence="3">
    <location>
        <begin position="7"/>
        <end position="190"/>
    </location>
</feature>
<dbReference type="Gene3D" id="1.20.5.170">
    <property type="match status" value="1"/>
</dbReference>
<accession>A0A9P4NX20</accession>
<evidence type="ECO:0000259" key="3">
    <source>
        <dbReference type="Pfam" id="PF08614"/>
    </source>
</evidence>
<protein>
    <submittedName>
        <fullName evidence="4">Autophagy protein 16</fullName>
    </submittedName>
</protein>
<dbReference type="Pfam" id="PF08614">
    <property type="entry name" value="ATG16"/>
    <property type="match status" value="1"/>
</dbReference>